<dbReference type="InterPro" id="IPR035669">
    <property type="entry name" value="SGNH_plant_lipase-like"/>
</dbReference>
<dbReference type="SUPFAM" id="SSF52266">
    <property type="entry name" value="SGNH hydrolase"/>
    <property type="match status" value="1"/>
</dbReference>
<dbReference type="GO" id="GO:0016298">
    <property type="term" value="F:lipase activity"/>
    <property type="evidence" value="ECO:0007669"/>
    <property type="project" value="InterPro"/>
</dbReference>
<protein>
    <submittedName>
        <fullName evidence="4">GDSL esterase/lipase 4</fullName>
    </submittedName>
</protein>
<feature type="chain" id="PRO_5009619451" evidence="3">
    <location>
        <begin position="26"/>
        <end position="371"/>
    </location>
</feature>
<sequence>MASSGFISIILFICTISLSISLITCKDNLVTNQAALFVFGDSLFDAGNNNYFDSLPSFRSNYWPYGKTTFKFPTGRVSDGRIMIDFIAENAWLPLTPPNLQPGYSNSQLTYGLNFATTAAGVLAATFPGVSRDLGTQLNSFKNVTQVLRSELGNAEARRVISKAVYLFHIGANDYQYPFFANTSTFSTTTKEKFIEYVIGNTTNVIEELYKLGARKFGFLSLGPFGCTPSMSITDLTKIGSCFEPVSELINLHNQEFPKVLRRLERELSGFKYSLHDFHTSLLQRINSPSRYGFKQGKTACCGTGPLRGINTCGFRNGPSQGYELCENVENHVFFDPGHLTEKAHGQIAELIWSGPPSVTAPYNLKTLFGL</sequence>
<dbReference type="EMBL" id="GEVI01028838">
    <property type="protein sequence ID" value="JAU03482.1"/>
    <property type="molecule type" value="Transcribed_RNA"/>
</dbReference>
<feature type="signal peptide" evidence="3">
    <location>
        <begin position="1"/>
        <end position="25"/>
    </location>
</feature>
<evidence type="ECO:0000313" key="4">
    <source>
        <dbReference type="EMBL" id="JAU03482.1"/>
    </source>
</evidence>
<comment type="similarity">
    <text evidence="1">Belongs to the 'GDSL' lipolytic enzyme family.</text>
</comment>
<keyword evidence="2 3" id="KW-0732">Signal</keyword>
<dbReference type="PROSITE" id="PS01098">
    <property type="entry name" value="LIPASE_GDSL_SER"/>
    <property type="match status" value="1"/>
</dbReference>
<dbReference type="CDD" id="cd01837">
    <property type="entry name" value="SGNH_plant_lipase_like"/>
    <property type="match status" value="1"/>
</dbReference>
<dbReference type="InterPro" id="IPR044552">
    <property type="entry name" value="GLIP1-5/GLL25"/>
</dbReference>
<dbReference type="PANTHER" id="PTHR45966">
    <property type="entry name" value="GDSL-LIKE LIPASE/ACYLHYDROLASE"/>
    <property type="match status" value="1"/>
</dbReference>
<evidence type="ECO:0000256" key="2">
    <source>
        <dbReference type="ARBA" id="ARBA00022729"/>
    </source>
</evidence>
<accession>A0A1J3C702</accession>
<gene>
    <name evidence="4" type="ORF">GA_TR4999_c0_g1_i1_g.16372</name>
</gene>
<proteinExistence type="inferred from homology"/>
<dbReference type="AlphaFoldDB" id="A0A1J3C702"/>
<dbReference type="GO" id="GO:0006629">
    <property type="term" value="P:lipid metabolic process"/>
    <property type="evidence" value="ECO:0007669"/>
    <property type="project" value="InterPro"/>
</dbReference>
<dbReference type="InterPro" id="IPR001087">
    <property type="entry name" value="GDSL"/>
</dbReference>
<reference evidence="4" key="1">
    <citation type="submission" date="2016-07" db="EMBL/GenBank/DDBJ databases">
        <title>De novo transcriptome assembly of four accessions of the metal hyperaccumulator plant Noccaea caerulescens.</title>
        <authorList>
            <person name="Blande D."/>
            <person name="Halimaa P."/>
            <person name="Tervahauta A.I."/>
            <person name="Aarts M.G."/>
            <person name="Karenlampi S.O."/>
        </authorList>
    </citation>
    <scope>NUCLEOTIDE SEQUENCE</scope>
</reference>
<dbReference type="Gene3D" id="3.40.50.1110">
    <property type="entry name" value="SGNH hydrolase"/>
    <property type="match status" value="1"/>
</dbReference>
<evidence type="ECO:0000256" key="3">
    <source>
        <dbReference type="SAM" id="SignalP"/>
    </source>
</evidence>
<dbReference type="PANTHER" id="PTHR45966:SF6">
    <property type="entry name" value="GDSL ESTERASE_LIPASE 4"/>
    <property type="match status" value="1"/>
</dbReference>
<dbReference type="InterPro" id="IPR036514">
    <property type="entry name" value="SGNH_hydro_sf"/>
</dbReference>
<evidence type="ECO:0000256" key="1">
    <source>
        <dbReference type="ARBA" id="ARBA00008668"/>
    </source>
</evidence>
<organism evidence="4">
    <name type="scientific">Noccaea caerulescens</name>
    <name type="common">Alpine penny-cress</name>
    <name type="synonym">Thlaspi caerulescens</name>
    <dbReference type="NCBI Taxonomy" id="107243"/>
    <lineage>
        <taxon>Eukaryota</taxon>
        <taxon>Viridiplantae</taxon>
        <taxon>Streptophyta</taxon>
        <taxon>Embryophyta</taxon>
        <taxon>Tracheophyta</taxon>
        <taxon>Spermatophyta</taxon>
        <taxon>Magnoliopsida</taxon>
        <taxon>eudicotyledons</taxon>
        <taxon>Gunneridae</taxon>
        <taxon>Pentapetalae</taxon>
        <taxon>rosids</taxon>
        <taxon>malvids</taxon>
        <taxon>Brassicales</taxon>
        <taxon>Brassicaceae</taxon>
        <taxon>Coluteocarpeae</taxon>
        <taxon>Noccaea</taxon>
    </lineage>
</organism>
<dbReference type="InterPro" id="IPR008265">
    <property type="entry name" value="Lipase_GDSL_AS"/>
</dbReference>
<dbReference type="Pfam" id="PF00657">
    <property type="entry name" value="Lipase_GDSL"/>
    <property type="match status" value="1"/>
</dbReference>
<name>A0A1J3C702_NOCCA</name>